<dbReference type="EMBL" id="PCTB01000006">
    <property type="protein sequence ID" value="PIP63145.1"/>
    <property type="molecule type" value="Genomic_DNA"/>
</dbReference>
<dbReference type="InterPro" id="IPR000653">
    <property type="entry name" value="DegT/StrS_aminotransferase"/>
</dbReference>
<accession>A0A2H0BZL1</accession>
<gene>
    <name evidence="2" type="ORF">COW98_00200</name>
</gene>
<evidence type="ECO:0000313" key="3">
    <source>
        <dbReference type="Proteomes" id="UP000231021"/>
    </source>
</evidence>
<dbReference type="GO" id="GO:0000271">
    <property type="term" value="P:polysaccharide biosynthetic process"/>
    <property type="evidence" value="ECO:0007669"/>
    <property type="project" value="TreeGrafter"/>
</dbReference>
<dbReference type="Gene3D" id="3.40.640.10">
    <property type="entry name" value="Type I PLP-dependent aspartate aminotransferase-like (Major domain)"/>
    <property type="match status" value="1"/>
</dbReference>
<evidence type="ECO:0000256" key="1">
    <source>
        <dbReference type="RuleBase" id="RU004508"/>
    </source>
</evidence>
<protein>
    <recommendedName>
        <fullName evidence="4">DegT/DnrJ/EryC1/StrS aminotransferase</fullName>
    </recommendedName>
</protein>
<dbReference type="SUPFAM" id="SSF53383">
    <property type="entry name" value="PLP-dependent transferases"/>
    <property type="match status" value="1"/>
</dbReference>
<organism evidence="2 3">
    <name type="scientific">Candidatus Roizmanbacteria bacterium CG22_combo_CG10-13_8_21_14_all_35_9</name>
    <dbReference type="NCBI Taxonomy" id="1974861"/>
    <lineage>
        <taxon>Bacteria</taxon>
        <taxon>Candidatus Roizmaniibacteriota</taxon>
    </lineage>
</organism>
<sequence>MIIREVEKPNIRDLIGLVNHQFWDRQKILKKDILNGIKIVGSGKGAIALVFKYLSERRVVKSKLDEVIMADWLGSWVYNQIQPFAFPAKKISNRTKVLFVYHQYGFPQDMDKILEFAHDKKLIVIEDCAHSIASYYKGKLLGSFGDFTIYSFSKWFFCFALGGVKSKFDDFGGYADEAISKTPFGLTIVKDAAKFLHEWSTFSNSNIFQKYAGSLLGMSYAIYGEALKPGRLAQTLLAQKIAKEISVRKKRYHYFLKQTDGLGICDHLEREGITPYVIPIHCAERQTEDVIKYLRARGFETGAYHFDINRNLLNPQFIKTVWIPCHGGISDEVFSEIIGLVLKSFKK</sequence>
<evidence type="ECO:0000313" key="2">
    <source>
        <dbReference type="EMBL" id="PIP63145.1"/>
    </source>
</evidence>
<dbReference type="InterPro" id="IPR015421">
    <property type="entry name" value="PyrdxlP-dep_Trfase_major"/>
</dbReference>
<dbReference type="InterPro" id="IPR015424">
    <property type="entry name" value="PyrdxlP-dep_Trfase"/>
</dbReference>
<dbReference type="Proteomes" id="UP000231021">
    <property type="component" value="Unassembled WGS sequence"/>
</dbReference>
<proteinExistence type="inferred from homology"/>
<dbReference type="AlphaFoldDB" id="A0A2H0BZL1"/>
<dbReference type="GO" id="GO:0030170">
    <property type="term" value="F:pyridoxal phosphate binding"/>
    <property type="evidence" value="ECO:0007669"/>
    <property type="project" value="TreeGrafter"/>
</dbReference>
<reference evidence="2 3" key="1">
    <citation type="submission" date="2017-09" db="EMBL/GenBank/DDBJ databases">
        <title>Depth-based differentiation of microbial function through sediment-hosted aquifers and enrichment of novel symbionts in the deep terrestrial subsurface.</title>
        <authorList>
            <person name="Probst A.J."/>
            <person name="Ladd B."/>
            <person name="Jarett J.K."/>
            <person name="Geller-Mcgrath D.E."/>
            <person name="Sieber C.M."/>
            <person name="Emerson J.B."/>
            <person name="Anantharaman K."/>
            <person name="Thomas B.C."/>
            <person name="Malmstrom R."/>
            <person name="Stieglmeier M."/>
            <person name="Klingl A."/>
            <person name="Woyke T."/>
            <person name="Ryan C.M."/>
            <person name="Banfield J.F."/>
        </authorList>
    </citation>
    <scope>NUCLEOTIDE SEQUENCE [LARGE SCALE GENOMIC DNA]</scope>
    <source>
        <strain evidence="2">CG22_combo_CG10-13_8_21_14_all_35_9</strain>
    </source>
</reference>
<dbReference type="PANTHER" id="PTHR30244">
    <property type="entry name" value="TRANSAMINASE"/>
    <property type="match status" value="1"/>
</dbReference>
<comment type="caution">
    <text evidence="2">The sequence shown here is derived from an EMBL/GenBank/DDBJ whole genome shotgun (WGS) entry which is preliminary data.</text>
</comment>
<dbReference type="GO" id="GO:0008483">
    <property type="term" value="F:transaminase activity"/>
    <property type="evidence" value="ECO:0007669"/>
    <property type="project" value="TreeGrafter"/>
</dbReference>
<comment type="similarity">
    <text evidence="1">Belongs to the DegT/DnrJ/EryC1 family.</text>
</comment>
<evidence type="ECO:0008006" key="4">
    <source>
        <dbReference type="Google" id="ProtNLM"/>
    </source>
</evidence>
<dbReference type="PANTHER" id="PTHR30244:SF34">
    <property type="entry name" value="DTDP-4-AMINO-4,6-DIDEOXYGALACTOSE TRANSAMINASE"/>
    <property type="match status" value="1"/>
</dbReference>
<name>A0A2H0BZL1_9BACT</name>
<dbReference type="Pfam" id="PF01041">
    <property type="entry name" value="DegT_DnrJ_EryC1"/>
    <property type="match status" value="1"/>
</dbReference>
<keyword evidence="1" id="KW-0663">Pyridoxal phosphate</keyword>